<comment type="caution">
    <text evidence="10">The sequence shown here is derived from an EMBL/GenBank/DDBJ whole genome shotgun (WGS) entry which is preliminary data.</text>
</comment>
<dbReference type="NCBIfam" id="TIGR00832">
    <property type="entry name" value="acr3"/>
    <property type="match status" value="1"/>
</dbReference>
<feature type="transmembrane region" description="Helical" evidence="9">
    <location>
        <begin position="275"/>
        <end position="302"/>
    </location>
</feature>
<dbReference type="Pfam" id="PF01758">
    <property type="entry name" value="SBF"/>
    <property type="match status" value="1"/>
</dbReference>
<evidence type="ECO:0000256" key="9">
    <source>
        <dbReference type="SAM" id="Phobius"/>
    </source>
</evidence>
<sequence>MSLFERYLSLFVALCIVIGIALGHVLPGAFAAIAAAEVARVNLVVAALIWLMIIPMLLKIDFGALGSVRQHWKGVGVTLFVNWAVKPFSMALLGTVFIGWLFAPLLPEGQASSYIAGLILLAAAPCTAMVFVWSNLCDGEPTYTLSQVALNDLLMIFLFAPLVALLLGVASVTVPWDTLLLSVVLYIVVPVIVAQLVRAAVLASGGQLALDRLLGRLGPASLVALLATLILLFGFQGEQIVRQPLVIALLAVPILIQVYFNAGIAYWLSRRFGVAWCVAAPAALIGASNFFELAVAAAISLFGLHSGAALATVVGVLVEVPVMLSVVAIVKRTRPWYEAA</sequence>
<evidence type="ECO:0000256" key="1">
    <source>
        <dbReference type="ARBA" id="ARBA00004651"/>
    </source>
</evidence>
<dbReference type="InterPro" id="IPR038770">
    <property type="entry name" value="Na+/solute_symporter_sf"/>
</dbReference>
<name>A0ABU3YAR7_9SPHN</name>
<organism evidence="10 11">
    <name type="scientific">Sphingomonas agrestis</name>
    <dbReference type="NCBI Taxonomy" id="3080540"/>
    <lineage>
        <taxon>Bacteria</taxon>
        <taxon>Pseudomonadati</taxon>
        <taxon>Pseudomonadota</taxon>
        <taxon>Alphaproteobacteria</taxon>
        <taxon>Sphingomonadales</taxon>
        <taxon>Sphingomonadaceae</taxon>
        <taxon>Sphingomonas</taxon>
    </lineage>
</organism>
<evidence type="ECO:0000256" key="5">
    <source>
        <dbReference type="ARBA" id="ARBA00022692"/>
    </source>
</evidence>
<evidence type="ECO:0000256" key="8">
    <source>
        <dbReference type="PIRNR" id="PIRNR005508"/>
    </source>
</evidence>
<dbReference type="PANTHER" id="PTHR43057">
    <property type="entry name" value="ARSENITE EFFLUX TRANSPORTER"/>
    <property type="match status" value="1"/>
</dbReference>
<keyword evidence="3 8" id="KW-0813">Transport</keyword>
<dbReference type="RefSeq" id="WP_317227334.1">
    <property type="nucleotide sequence ID" value="NZ_JAWJEJ010000001.1"/>
</dbReference>
<evidence type="ECO:0000256" key="6">
    <source>
        <dbReference type="ARBA" id="ARBA00022989"/>
    </source>
</evidence>
<dbReference type="InterPro" id="IPR002657">
    <property type="entry name" value="BilAc:Na_symport/Acr3"/>
</dbReference>
<evidence type="ECO:0000256" key="4">
    <source>
        <dbReference type="ARBA" id="ARBA00022475"/>
    </source>
</evidence>
<evidence type="ECO:0000313" key="10">
    <source>
        <dbReference type="EMBL" id="MDV3458258.1"/>
    </source>
</evidence>
<keyword evidence="6 8" id="KW-1133">Transmembrane helix</keyword>
<evidence type="ECO:0000256" key="3">
    <source>
        <dbReference type="ARBA" id="ARBA00022448"/>
    </source>
</evidence>
<keyword evidence="5 8" id="KW-0812">Transmembrane</keyword>
<feature type="transmembrane region" description="Helical" evidence="9">
    <location>
        <begin position="308"/>
        <end position="330"/>
    </location>
</feature>
<feature type="transmembrane region" description="Helical" evidence="9">
    <location>
        <begin position="114"/>
        <end position="133"/>
    </location>
</feature>
<reference evidence="10 11" key="1">
    <citation type="submission" date="2023-10" db="EMBL/GenBank/DDBJ databases">
        <title>Sphingomonas sp. HF-S4 16S ribosomal RNA gene Genome sequencing and assembly.</title>
        <authorList>
            <person name="Lee H."/>
        </authorList>
    </citation>
    <scope>NUCLEOTIDE SEQUENCE [LARGE SCALE GENOMIC DNA]</scope>
    <source>
        <strain evidence="10 11">HF-S4</strain>
    </source>
</reference>
<protein>
    <submittedName>
        <fullName evidence="10">ACR3 family arsenite efflux transporter</fullName>
    </submittedName>
</protein>
<evidence type="ECO:0000256" key="2">
    <source>
        <dbReference type="ARBA" id="ARBA00010110"/>
    </source>
</evidence>
<keyword evidence="4 8" id="KW-1003">Cell membrane</keyword>
<evidence type="ECO:0000256" key="7">
    <source>
        <dbReference type="ARBA" id="ARBA00023136"/>
    </source>
</evidence>
<feature type="transmembrane region" description="Helical" evidence="9">
    <location>
        <begin position="213"/>
        <end position="233"/>
    </location>
</feature>
<comment type="subcellular location">
    <subcellularLocation>
        <location evidence="1 8">Cell membrane</location>
        <topology evidence="1 8">Multi-pass membrane protein</topology>
    </subcellularLocation>
</comment>
<dbReference type="PIRSF" id="PIRSF005508">
    <property type="entry name" value="Acr3"/>
    <property type="match status" value="1"/>
</dbReference>
<dbReference type="Gene3D" id="1.20.1530.20">
    <property type="match status" value="1"/>
</dbReference>
<evidence type="ECO:0000313" key="11">
    <source>
        <dbReference type="Proteomes" id="UP001273531"/>
    </source>
</evidence>
<feature type="transmembrane region" description="Helical" evidence="9">
    <location>
        <begin position="179"/>
        <end position="201"/>
    </location>
</feature>
<gene>
    <name evidence="10" type="primary">arsB</name>
    <name evidence="10" type="ORF">RZN05_14770</name>
</gene>
<feature type="transmembrane region" description="Helical" evidence="9">
    <location>
        <begin position="79"/>
        <end position="102"/>
    </location>
</feature>
<proteinExistence type="inferred from homology"/>
<feature type="transmembrane region" description="Helical" evidence="9">
    <location>
        <begin position="41"/>
        <end position="58"/>
    </location>
</feature>
<dbReference type="PANTHER" id="PTHR43057:SF1">
    <property type="entry name" value="ARSENICAL-RESISTANCE PROTEIN 3"/>
    <property type="match status" value="1"/>
</dbReference>
<keyword evidence="7 8" id="KW-0472">Membrane</keyword>
<dbReference type="InterPro" id="IPR004706">
    <property type="entry name" value="Arsenical-R_Acr3"/>
</dbReference>
<accession>A0ABU3YAR7</accession>
<keyword evidence="11" id="KW-1185">Reference proteome</keyword>
<comment type="similarity">
    <text evidence="2 8">Belongs to the arsenical resistance-3 (ACR3) (TC 2.A.59) family.</text>
</comment>
<feature type="transmembrane region" description="Helical" evidence="9">
    <location>
        <begin position="153"/>
        <end position="173"/>
    </location>
</feature>
<feature type="transmembrane region" description="Helical" evidence="9">
    <location>
        <begin position="245"/>
        <end position="268"/>
    </location>
</feature>
<dbReference type="EMBL" id="JAWJEJ010000001">
    <property type="protein sequence ID" value="MDV3458258.1"/>
    <property type="molecule type" value="Genomic_DNA"/>
</dbReference>
<dbReference type="Proteomes" id="UP001273531">
    <property type="component" value="Unassembled WGS sequence"/>
</dbReference>